<dbReference type="Proteomes" id="UP001162131">
    <property type="component" value="Unassembled WGS sequence"/>
</dbReference>
<dbReference type="GO" id="GO:0004722">
    <property type="term" value="F:protein serine/threonine phosphatase activity"/>
    <property type="evidence" value="ECO:0007669"/>
    <property type="project" value="InterPro"/>
</dbReference>
<dbReference type="SUPFAM" id="SSF81606">
    <property type="entry name" value="PP2C-like"/>
    <property type="match status" value="1"/>
</dbReference>
<dbReference type="PANTHER" id="PTHR47992">
    <property type="entry name" value="PROTEIN PHOSPHATASE"/>
    <property type="match status" value="1"/>
</dbReference>
<evidence type="ECO:0000256" key="1">
    <source>
        <dbReference type="ARBA" id="ARBA00004370"/>
    </source>
</evidence>
<name>A0AAU9JZH2_9CILI</name>
<dbReference type="InterPro" id="IPR001932">
    <property type="entry name" value="PPM-type_phosphatase-like_dom"/>
</dbReference>
<keyword evidence="2" id="KW-0472">Membrane</keyword>
<feature type="domain" description="PPM-type phosphatase" evidence="3">
    <location>
        <begin position="78"/>
        <end position="347"/>
    </location>
</feature>
<dbReference type="AlphaFoldDB" id="A0AAU9JZH2"/>
<dbReference type="SMART" id="SM00332">
    <property type="entry name" value="PP2Cc"/>
    <property type="match status" value="1"/>
</dbReference>
<evidence type="ECO:0000259" key="3">
    <source>
        <dbReference type="PROSITE" id="PS51746"/>
    </source>
</evidence>
<dbReference type="GO" id="GO:0016020">
    <property type="term" value="C:membrane"/>
    <property type="evidence" value="ECO:0007669"/>
    <property type="project" value="UniProtKB-SubCell"/>
</dbReference>
<evidence type="ECO:0000313" key="4">
    <source>
        <dbReference type="EMBL" id="CAG9331742.1"/>
    </source>
</evidence>
<evidence type="ECO:0000313" key="5">
    <source>
        <dbReference type="Proteomes" id="UP001162131"/>
    </source>
</evidence>
<gene>
    <name evidence="4" type="ORF">BSTOLATCC_MIC53805</name>
</gene>
<dbReference type="CDD" id="cd00143">
    <property type="entry name" value="PP2Cc"/>
    <property type="match status" value="1"/>
</dbReference>
<sequence>MIDSGMVLQMQDDIESSSFIPFRRQNFRFNTSPPFRSLYKPKLESSKQFCNNYTTINSQQRHKTLNPQRLANSSETYKYSAFSACGSSHRIQNTHNQDSFLAYQNQAYTILGVFDGNGTNGHLVSDFIKQQFLSGFSKSEKITQEYIHKIFSSINNQLFSQTNFNISLSGSTAVLLIADGTQITIANVGDSRAVIAKEENGSLLAIPLNKVHSLDIVEEKERIVSKGGRVDYDRDEVNGPLRVWCKYDRTPGLAMSRVFGHRIASQLGVIAAPDVNKVNIDYSYKFVILGSDGFWDVIKDYEAVEIVSREIALGRSTNAAETLVAEASQKWMKKQAIDDITAVVLILNNI</sequence>
<reference evidence="4" key="1">
    <citation type="submission" date="2021-09" db="EMBL/GenBank/DDBJ databases">
        <authorList>
            <consortium name="AG Swart"/>
            <person name="Singh M."/>
            <person name="Singh A."/>
            <person name="Seah K."/>
            <person name="Emmerich C."/>
        </authorList>
    </citation>
    <scope>NUCLEOTIDE SEQUENCE</scope>
    <source>
        <strain evidence="4">ATCC30299</strain>
    </source>
</reference>
<dbReference type="InterPro" id="IPR036457">
    <property type="entry name" value="PPM-type-like_dom_sf"/>
</dbReference>
<accession>A0AAU9JZH2</accession>
<comment type="caution">
    <text evidence="4">The sequence shown here is derived from an EMBL/GenBank/DDBJ whole genome shotgun (WGS) entry which is preliminary data.</text>
</comment>
<protein>
    <recommendedName>
        <fullName evidence="3">PPM-type phosphatase domain-containing protein</fullName>
    </recommendedName>
</protein>
<dbReference type="InterPro" id="IPR015655">
    <property type="entry name" value="PP2C"/>
</dbReference>
<organism evidence="4 5">
    <name type="scientific">Blepharisma stoltei</name>
    <dbReference type="NCBI Taxonomy" id="1481888"/>
    <lineage>
        <taxon>Eukaryota</taxon>
        <taxon>Sar</taxon>
        <taxon>Alveolata</taxon>
        <taxon>Ciliophora</taxon>
        <taxon>Postciliodesmatophora</taxon>
        <taxon>Heterotrichea</taxon>
        <taxon>Heterotrichida</taxon>
        <taxon>Blepharismidae</taxon>
        <taxon>Blepharisma</taxon>
    </lineage>
</organism>
<comment type="subcellular location">
    <subcellularLocation>
        <location evidence="1">Membrane</location>
    </subcellularLocation>
</comment>
<dbReference type="Pfam" id="PF00481">
    <property type="entry name" value="PP2C"/>
    <property type="match status" value="1"/>
</dbReference>
<proteinExistence type="predicted"/>
<keyword evidence="5" id="KW-1185">Reference proteome</keyword>
<dbReference type="Gene3D" id="3.60.40.10">
    <property type="entry name" value="PPM-type phosphatase domain"/>
    <property type="match status" value="1"/>
</dbReference>
<dbReference type="PROSITE" id="PS51746">
    <property type="entry name" value="PPM_2"/>
    <property type="match status" value="1"/>
</dbReference>
<dbReference type="EMBL" id="CAJZBQ010000053">
    <property type="protein sequence ID" value="CAG9331742.1"/>
    <property type="molecule type" value="Genomic_DNA"/>
</dbReference>
<evidence type="ECO:0000256" key="2">
    <source>
        <dbReference type="ARBA" id="ARBA00023136"/>
    </source>
</evidence>